<gene>
    <name evidence="6" type="ORF">GCM10011340_30760</name>
</gene>
<keyword evidence="1" id="KW-0001">2Fe-2S</keyword>
<evidence type="ECO:0000256" key="4">
    <source>
        <dbReference type="ARBA" id="ARBA00023014"/>
    </source>
</evidence>
<evidence type="ECO:0000313" key="7">
    <source>
        <dbReference type="Proteomes" id="UP000658258"/>
    </source>
</evidence>
<sequence>MSEPLVKEYSNGEVTIVWKPDLCIHSGICLRGLPKVFNLKQRPWVQPEKANSDQIVALVRECPSKALSVKGVRFKEKDNSDVKVTLIPGGPILIKGGATVTERNHKQVHRETVAFCRCKRSRKFPYCDGTHAQPKED</sequence>
<name>A0ABQ3I8P8_9BACT</name>
<keyword evidence="3" id="KW-0408">Iron</keyword>
<dbReference type="Gene3D" id="3.40.5.90">
    <property type="entry name" value="CDGSH iron-sulfur domain, mitoNEET-type"/>
    <property type="match status" value="1"/>
</dbReference>
<keyword evidence="7" id="KW-1185">Reference proteome</keyword>
<dbReference type="Pfam" id="PF09360">
    <property type="entry name" value="zf-CDGSH"/>
    <property type="match status" value="1"/>
</dbReference>
<organism evidence="6 7">
    <name type="scientific">Roseivirga thermotolerans</name>
    <dbReference type="NCBI Taxonomy" id="1758176"/>
    <lineage>
        <taxon>Bacteria</taxon>
        <taxon>Pseudomonadati</taxon>
        <taxon>Bacteroidota</taxon>
        <taxon>Cytophagia</taxon>
        <taxon>Cytophagales</taxon>
        <taxon>Roseivirgaceae</taxon>
        <taxon>Roseivirga</taxon>
    </lineage>
</organism>
<dbReference type="EMBL" id="BNAG01000004">
    <property type="protein sequence ID" value="GHE72323.1"/>
    <property type="molecule type" value="Genomic_DNA"/>
</dbReference>
<keyword evidence="2" id="KW-0479">Metal-binding</keyword>
<protein>
    <recommendedName>
        <fullName evidence="5">Iron-binding zinc finger CDGSH type domain-containing protein</fullName>
    </recommendedName>
</protein>
<dbReference type="InterPro" id="IPR010693">
    <property type="entry name" value="Divergent_4Fe-4S_mono-cluster"/>
</dbReference>
<evidence type="ECO:0000313" key="6">
    <source>
        <dbReference type="EMBL" id="GHE72323.1"/>
    </source>
</evidence>
<comment type="caution">
    <text evidence="6">The sequence shown here is derived from an EMBL/GenBank/DDBJ whole genome shotgun (WGS) entry which is preliminary data.</text>
</comment>
<proteinExistence type="predicted"/>
<evidence type="ECO:0000256" key="3">
    <source>
        <dbReference type="ARBA" id="ARBA00023004"/>
    </source>
</evidence>
<dbReference type="Gene3D" id="3.30.70.20">
    <property type="match status" value="1"/>
</dbReference>
<evidence type="ECO:0000256" key="1">
    <source>
        <dbReference type="ARBA" id="ARBA00022714"/>
    </source>
</evidence>
<dbReference type="RefSeq" id="WP_189631175.1">
    <property type="nucleotide sequence ID" value="NZ_BNAG01000004.1"/>
</dbReference>
<keyword evidence="4" id="KW-0411">Iron-sulfur</keyword>
<reference evidence="7" key="1">
    <citation type="journal article" date="2019" name="Int. J. Syst. Evol. Microbiol.">
        <title>The Global Catalogue of Microorganisms (GCM) 10K type strain sequencing project: providing services to taxonomists for standard genome sequencing and annotation.</title>
        <authorList>
            <consortium name="The Broad Institute Genomics Platform"/>
            <consortium name="The Broad Institute Genome Sequencing Center for Infectious Disease"/>
            <person name="Wu L."/>
            <person name="Ma J."/>
        </authorList>
    </citation>
    <scope>NUCLEOTIDE SEQUENCE [LARGE SCALE GENOMIC DNA]</scope>
    <source>
        <strain evidence="7">CGMCC 1.15111</strain>
    </source>
</reference>
<dbReference type="Proteomes" id="UP000658258">
    <property type="component" value="Unassembled WGS sequence"/>
</dbReference>
<dbReference type="SMART" id="SM00704">
    <property type="entry name" value="ZnF_CDGSH"/>
    <property type="match status" value="1"/>
</dbReference>
<evidence type="ECO:0000256" key="2">
    <source>
        <dbReference type="ARBA" id="ARBA00022723"/>
    </source>
</evidence>
<dbReference type="InterPro" id="IPR018967">
    <property type="entry name" value="FeS-contain_CDGSH-typ"/>
</dbReference>
<accession>A0ABQ3I8P8</accession>
<evidence type="ECO:0000259" key="5">
    <source>
        <dbReference type="SMART" id="SM00704"/>
    </source>
</evidence>
<dbReference type="Pfam" id="PF06902">
    <property type="entry name" value="Fer4_19"/>
    <property type="match status" value="1"/>
</dbReference>
<feature type="domain" description="Iron-binding zinc finger CDGSH type" evidence="5">
    <location>
        <begin position="98"/>
        <end position="137"/>
    </location>
</feature>
<dbReference type="InterPro" id="IPR042216">
    <property type="entry name" value="MitoNEET_CISD"/>
</dbReference>